<evidence type="ECO:0000256" key="1">
    <source>
        <dbReference type="SAM" id="Phobius"/>
    </source>
</evidence>
<accession>A0A3B7MU68</accession>
<dbReference type="AlphaFoldDB" id="A0A3B7MU68"/>
<dbReference type="Proteomes" id="UP000263900">
    <property type="component" value="Chromosome"/>
</dbReference>
<dbReference type="OrthoDB" id="652948at2"/>
<feature type="transmembrane region" description="Helical" evidence="1">
    <location>
        <begin position="134"/>
        <end position="158"/>
    </location>
</feature>
<reference evidence="2 3" key="1">
    <citation type="submission" date="2018-09" db="EMBL/GenBank/DDBJ databases">
        <title>Genome sequencing of strain 6GH32-13.</title>
        <authorList>
            <person name="Weon H.-Y."/>
            <person name="Heo J."/>
            <person name="Kwon S.-W."/>
        </authorList>
    </citation>
    <scope>NUCLEOTIDE SEQUENCE [LARGE SCALE GENOMIC DNA]</scope>
    <source>
        <strain evidence="2 3">5GH32-13</strain>
    </source>
</reference>
<feature type="transmembrane region" description="Helical" evidence="1">
    <location>
        <begin position="178"/>
        <end position="200"/>
    </location>
</feature>
<keyword evidence="1" id="KW-0472">Membrane</keyword>
<keyword evidence="1" id="KW-1133">Transmembrane helix</keyword>
<proteinExistence type="predicted"/>
<evidence type="ECO:0000313" key="2">
    <source>
        <dbReference type="EMBL" id="AXY76799.1"/>
    </source>
</evidence>
<dbReference type="KEGG" id="pseg:D3H65_23620"/>
<keyword evidence="1" id="KW-0812">Transmembrane</keyword>
<dbReference type="RefSeq" id="WP_119052676.1">
    <property type="nucleotide sequence ID" value="NZ_CP032157.1"/>
</dbReference>
<name>A0A3B7MU68_9BACT</name>
<protein>
    <submittedName>
        <fullName evidence="2">Uncharacterized protein</fullName>
    </submittedName>
</protein>
<sequence length="223" mass="25959">MDLDNLKEIWKDLDEKDFHPAKREGIVPAVTSHEEEIAAILRKRSQNPIAKIKRNLATETIVIVVLYSITMWYYITAWKGQYWEIAVLLGIIGASFVVYYFRKNKLLKEMQRVDYEVKANLEQRLHTLEKYVRFYFVSGTVLTPAAYFVAGVIVLFKTPPRSTEKIPPMFTHITGHDYFVLFTVSGVALAIGSYFLNVWYSNKLYGRHINKLKNLLNQMDEEV</sequence>
<feature type="transmembrane region" description="Helical" evidence="1">
    <location>
        <begin position="81"/>
        <end position="101"/>
    </location>
</feature>
<keyword evidence="3" id="KW-1185">Reference proteome</keyword>
<evidence type="ECO:0000313" key="3">
    <source>
        <dbReference type="Proteomes" id="UP000263900"/>
    </source>
</evidence>
<gene>
    <name evidence="2" type="ORF">D3H65_23620</name>
</gene>
<dbReference type="EMBL" id="CP032157">
    <property type="protein sequence ID" value="AXY76799.1"/>
    <property type="molecule type" value="Genomic_DNA"/>
</dbReference>
<feature type="transmembrane region" description="Helical" evidence="1">
    <location>
        <begin position="56"/>
        <end position="75"/>
    </location>
</feature>
<organism evidence="2 3">
    <name type="scientific">Paraflavitalea soli</name>
    <dbReference type="NCBI Taxonomy" id="2315862"/>
    <lineage>
        <taxon>Bacteria</taxon>
        <taxon>Pseudomonadati</taxon>
        <taxon>Bacteroidota</taxon>
        <taxon>Chitinophagia</taxon>
        <taxon>Chitinophagales</taxon>
        <taxon>Chitinophagaceae</taxon>
        <taxon>Paraflavitalea</taxon>
    </lineage>
</organism>